<gene>
    <name evidence="2" type="ORF">SAMN02745181_2879</name>
</gene>
<evidence type="ECO:0000313" key="2">
    <source>
        <dbReference type="EMBL" id="SHJ95986.1"/>
    </source>
</evidence>
<keyword evidence="1" id="KW-0175">Coiled coil</keyword>
<sequence>MKTLAPFVIVVSFCSPFAFGQDEQAIDMEARRKSIPALEKRIDERSERLKVLAADIIRLDKRVESQIDQIVNKLASIKDSQSSGRKVSQLKMQAMEGLGKSAQRLQSRRSEVLRELKKTGSEGLKEEIDTLDKLTETRVEQIVKISNSFTQDEDVKKYESDGGYEYYSGGSFWYVENERISEEWKQNRRDKSMDKKQRDAMEGALKKSITRYESLIAGMKDKLENRDLSPEDKELIQSELQRHEETLLARKSQLTQVMTAGKPDNTSAVGKEAANDLEEAFNEAVSDLRDDLNTIRRKYQEFRTERSKLSDLQENLEARKKWLEEHDKTNP</sequence>
<reference evidence="2 3" key="1">
    <citation type="submission" date="2016-11" db="EMBL/GenBank/DDBJ databases">
        <authorList>
            <person name="Jaros S."/>
            <person name="Januszkiewicz K."/>
            <person name="Wedrychowicz H."/>
        </authorList>
    </citation>
    <scope>NUCLEOTIDE SEQUENCE [LARGE SCALE GENOMIC DNA]</scope>
    <source>
        <strain evidence="2 3">DSM 18772</strain>
    </source>
</reference>
<dbReference type="OrthoDB" id="191838at2"/>
<dbReference type="Proteomes" id="UP000184510">
    <property type="component" value="Unassembled WGS sequence"/>
</dbReference>
<evidence type="ECO:0000256" key="1">
    <source>
        <dbReference type="SAM" id="Coils"/>
    </source>
</evidence>
<accession>A0A1M6NJZ9</accession>
<feature type="coiled-coil region" evidence="1">
    <location>
        <begin position="285"/>
        <end position="319"/>
    </location>
</feature>
<organism evidence="2 3">
    <name type="scientific">Rubritalea squalenifaciens DSM 18772</name>
    <dbReference type="NCBI Taxonomy" id="1123071"/>
    <lineage>
        <taxon>Bacteria</taxon>
        <taxon>Pseudomonadati</taxon>
        <taxon>Verrucomicrobiota</taxon>
        <taxon>Verrucomicrobiia</taxon>
        <taxon>Verrucomicrobiales</taxon>
        <taxon>Rubritaleaceae</taxon>
        <taxon>Rubritalea</taxon>
    </lineage>
</organism>
<dbReference type="STRING" id="1123071.SAMN02745181_2879"/>
<evidence type="ECO:0000313" key="3">
    <source>
        <dbReference type="Proteomes" id="UP000184510"/>
    </source>
</evidence>
<dbReference type="AlphaFoldDB" id="A0A1M6NJZ9"/>
<dbReference type="RefSeq" id="WP_143184453.1">
    <property type="nucleotide sequence ID" value="NZ_FQYR01000005.1"/>
</dbReference>
<dbReference type="EMBL" id="FQYR01000005">
    <property type="protein sequence ID" value="SHJ95986.1"/>
    <property type="molecule type" value="Genomic_DNA"/>
</dbReference>
<name>A0A1M6NJZ9_9BACT</name>
<protein>
    <submittedName>
        <fullName evidence="2">Uncharacterized protein</fullName>
    </submittedName>
</protein>
<keyword evidence="3" id="KW-1185">Reference proteome</keyword>
<proteinExistence type="predicted"/>
<dbReference type="InParanoid" id="A0A1M6NJZ9"/>